<protein>
    <recommendedName>
        <fullName evidence="8">3'-5' exonuclease</fullName>
    </recommendedName>
    <alternativeName>
        <fullName evidence="9">Werner Syndrome-like exonuclease</fullName>
    </alternativeName>
</protein>
<dbReference type="CDD" id="cd06141">
    <property type="entry name" value="WRN_exo"/>
    <property type="match status" value="1"/>
</dbReference>
<dbReference type="InterPro" id="IPR051132">
    <property type="entry name" value="3-5_Exonuclease_domain"/>
</dbReference>
<keyword evidence="7" id="KW-0539">Nucleus</keyword>
<dbReference type="InterPro" id="IPR036397">
    <property type="entry name" value="RNaseH_sf"/>
</dbReference>
<evidence type="ECO:0000256" key="1">
    <source>
        <dbReference type="ARBA" id="ARBA00004123"/>
    </source>
</evidence>
<name>A0A4Y7JM14_PAPSO</name>
<keyword evidence="3" id="KW-0479">Metal-binding</keyword>
<reference evidence="12 13" key="1">
    <citation type="journal article" date="2018" name="Science">
        <title>The opium poppy genome and morphinan production.</title>
        <authorList>
            <person name="Guo L."/>
            <person name="Winzer T."/>
            <person name="Yang X."/>
            <person name="Li Y."/>
            <person name="Ning Z."/>
            <person name="He Z."/>
            <person name="Teodor R."/>
            <person name="Lu Y."/>
            <person name="Bowser T.A."/>
            <person name="Graham I.A."/>
            <person name="Ye K."/>
        </authorList>
    </citation>
    <scope>NUCLEOTIDE SEQUENCE [LARGE SCALE GENOMIC DNA]</scope>
    <source>
        <strain evidence="13">cv. HN1</strain>
        <tissue evidence="12">Leaves</tissue>
    </source>
</reference>
<dbReference type="InterPro" id="IPR002562">
    <property type="entry name" value="3'-5'_exonuclease_dom"/>
</dbReference>
<dbReference type="Pfam" id="PF01612">
    <property type="entry name" value="DNA_pol_A_exo1"/>
    <property type="match status" value="1"/>
</dbReference>
<evidence type="ECO:0000256" key="3">
    <source>
        <dbReference type="ARBA" id="ARBA00022723"/>
    </source>
</evidence>
<dbReference type="InterPro" id="IPR012337">
    <property type="entry name" value="RNaseH-like_sf"/>
</dbReference>
<evidence type="ECO:0000256" key="2">
    <source>
        <dbReference type="ARBA" id="ARBA00022722"/>
    </source>
</evidence>
<evidence type="ECO:0000313" key="12">
    <source>
        <dbReference type="EMBL" id="RZC62144.1"/>
    </source>
</evidence>
<dbReference type="FunFam" id="3.30.420.10:FF:000114">
    <property type="entry name" value="Werner Syndrome-like exonuclease"/>
    <property type="match status" value="1"/>
</dbReference>
<evidence type="ECO:0000256" key="8">
    <source>
        <dbReference type="ARBA" id="ARBA00040531"/>
    </source>
</evidence>
<dbReference type="GO" id="GO:0046872">
    <property type="term" value="F:metal ion binding"/>
    <property type="evidence" value="ECO:0007669"/>
    <property type="project" value="UniProtKB-KW"/>
</dbReference>
<keyword evidence="13" id="KW-1185">Reference proteome</keyword>
<organism evidence="12 13">
    <name type="scientific">Papaver somniferum</name>
    <name type="common">Opium poppy</name>
    <dbReference type="NCBI Taxonomy" id="3469"/>
    <lineage>
        <taxon>Eukaryota</taxon>
        <taxon>Viridiplantae</taxon>
        <taxon>Streptophyta</taxon>
        <taxon>Embryophyta</taxon>
        <taxon>Tracheophyta</taxon>
        <taxon>Spermatophyta</taxon>
        <taxon>Magnoliopsida</taxon>
        <taxon>Ranunculales</taxon>
        <taxon>Papaveraceae</taxon>
        <taxon>Papaveroideae</taxon>
        <taxon>Papaver</taxon>
    </lineage>
</organism>
<dbReference type="GO" id="GO:0003676">
    <property type="term" value="F:nucleic acid binding"/>
    <property type="evidence" value="ECO:0007669"/>
    <property type="project" value="InterPro"/>
</dbReference>
<dbReference type="GO" id="GO:0006139">
    <property type="term" value="P:nucleobase-containing compound metabolic process"/>
    <property type="evidence" value="ECO:0007669"/>
    <property type="project" value="InterPro"/>
</dbReference>
<dbReference type="SUPFAM" id="SSF53098">
    <property type="entry name" value="Ribonuclease H-like"/>
    <property type="match status" value="1"/>
</dbReference>
<keyword evidence="2" id="KW-0540">Nuclease</keyword>
<dbReference type="Proteomes" id="UP000316621">
    <property type="component" value="Chromosome 5"/>
</dbReference>
<proteinExistence type="predicted"/>
<evidence type="ECO:0000256" key="7">
    <source>
        <dbReference type="ARBA" id="ARBA00023242"/>
    </source>
</evidence>
<evidence type="ECO:0000256" key="9">
    <source>
        <dbReference type="ARBA" id="ARBA00042761"/>
    </source>
</evidence>
<dbReference type="GO" id="GO:0008408">
    <property type="term" value="F:3'-5' exonuclease activity"/>
    <property type="evidence" value="ECO:0007669"/>
    <property type="project" value="InterPro"/>
</dbReference>
<dbReference type="STRING" id="3469.A0A4Y7JM14"/>
<dbReference type="Gramene" id="RZC62144">
    <property type="protein sequence ID" value="RZC62144"/>
    <property type="gene ID" value="C5167_023929"/>
</dbReference>
<dbReference type="GO" id="GO:0005634">
    <property type="term" value="C:nucleus"/>
    <property type="evidence" value="ECO:0007669"/>
    <property type="project" value="UniProtKB-SubCell"/>
</dbReference>
<keyword evidence="6" id="KW-0460">Magnesium</keyword>
<keyword evidence="4" id="KW-0378">Hydrolase</keyword>
<comment type="subcellular location">
    <subcellularLocation>
        <location evidence="1">Nucleus</location>
    </subcellularLocation>
</comment>
<keyword evidence="5" id="KW-0269">Exonuclease</keyword>
<dbReference type="PANTHER" id="PTHR13620:SF109">
    <property type="entry name" value="3'-5' EXONUCLEASE"/>
    <property type="match status" value="1"/>
</dbReference>
<feature type="region of interest" description="Disordered" evidence="10">
    <location>
        <begin position="47"/>
        <end position="78"/>
    </location>
</feature>
<gene>
    <name evidence="12" type="ORF">C5167_023929</name>
</gene>
<evidence type="ECO:0000256" key="5">
    <source>
        <dbReference type="ARBA" id="ARBA00022839"/>
    </source>
</evidence>
<evidence type="ECO:0000256" key="4">
    <source>
        <dbReference type="ARBA" id="ARBA00022801"/>
    </source>
</evidence>
<sequence>MAGNSPKETEIEVLQVFPLNVYYPVQQVIFRVKQNQKAYDRFFKAAADCPGSSSKPPRRQQKPKKKPTQPRRQIPPDLKIIPGHFHLKRHLVPDDWYVEGERRDSDGKTIDWKFHEPPGPDGIRRTPLRSVKQVLKYIKDKQKVAEKGEEPETINAVKRRKELGLYMENYGVPKKKLSSDNLMDAISDWERPFSQQELDEIDAVIASVTPQIKPHNDINRVPLNNRRLPNWGIHNCTNRNAGSFSGSSSNPRNQVSNKVEYPEMKFGGRIVYSKTVSEVEKAAKELLEIIEVKKIYMEQVSLGFDIEWKPTFRKGGKTVKAAVMQICGDPGLCYVMHIHHSGIPPVLQSLLEDPTSVKVGVAIGGDAVKVFKDYNVCVKSLEDLSDLANIKLGGMPKMWGLRSLAETLVHKQIKKPGNTRLSNWETYVLSKQQLEYAALDAFASWHLYQVNQFLSVLEDC</sequence>
<evidence type="ECO:0000313" key="13">
    <source>
        <dbReference type="Proteomes" id="UP000316621"/>
    </source>
</evidence>
<feature type="domain" description="3'-5' exonuclease" evidence="11">
    <location>
        <begin position="270"/>
        <end position="458"/>
    </location>
</feature>
<evidence type="ECO:0000256" key="6">
    <source>
        <dbReference type="ARBA" id="ARBA00022842"/>
    </source>
</evidence>
<evidence type="ECO:0000259" key="11">
    <source>
        <dbReference type="SMART" id="SM00474"/>
    </source>
</evidence>
<dbReference type="SMART" id="SM00474">
    <property type="entry name" value="35EXOc"/>
    <property type="match status" value="1"/>
</dbReference>
<dbReference type="Gene3D" id="3.30.420.10">
    <property type="entry name" value="Ribonuclease H-like superfamily/Ribonuclease H"/>
    <property type="match status" value="1"/>
</dbReference>
<accession>A0A4Y7JM14</accession>
<dbReference type="AlphaFoldDB" id="A0A4Y7JM14"/>
<feature type="compositionally biased region" description="Basic residues" evidence="10">
    <location>
        <begin position="56"/>
        <end position="69"/>
    </location>
</feature>
<dbReference type="PANTHER" id="PTHR13620">
    <property type="entry name" value="3-5 EXONUCLEASE"/>
    <property type="match status" value="1"/>
</dbReference>
<evidence type="ECO:0000256" key="10">
    <source>
        <dbReference type="SAM" id="MobiDB-lite"/>
    </source>
</evidence>
<dbReference type="EMBL" id="CM010719">
    <property type="protein sequence ID" value="RZC62144.1"/>
    <property type="molecule type" value="Genomic_DNA"/>
</dbReference>